<dbReference type="InterPro" id="IPR014878">
    <property type="entry name" value="THAP4-like_heme-bd"/>
</dbReference>
<dbReference type="Proteomes" id="UP000886100">
    <property type="component" value="Unassembled WGS sequence"/>
</dbReference>
<organism evidence="2">
    <name type="scientific">Thiolapillus brandeum</name>
    <dbReference type="NCBI Taxonomy" id="1076588"/>
    <lineage>
        <taxon>Bacteria</taxon>
        <taxon>Pseudomonadati</taxon>
        <taxon>Pseudomonadota</taxon>
        <taxon>Gammaproteobacteria</taxon>
        <taxon>Chromatiales</taxon>
        <taxon>Sedimenticolaceae</taxon>
        <taxon>Thiolapillus</taxon>
    </lineage>
</organism>
<gene>
    <name evidence="2" type="ORF">ENJ98_04500</name>
</gene>
<protein>
    <submittedName>
        <fullName evidence="2">DUF1794 domain-containing protein</fullName>
    </submittedName>
</protein>
<name>A0A7C5IZA4_9GAMM</name>
<dbReference type="InterPro" id="IPR012674">
    <property type="entry name" value="Calycin"/>
</dbReference>
<accession>A0A7C5IZA4</accession>
<sequence>MNQSLDYGPLAELIGTWRGDKGMDIAPEPDGTEENPYYETITFTPVGDVTNAESQTLVALHYLQVVQRKSNDQVFHHQTGYWMWDATSNTVMQSLTIPRGVCVLAGGSWNGERDEEGRVKIEVIARLGDEDWGVVQSPFMRDNARTGEFTHHLRVGNGRLSYSETTWVDIYDRLFEHKDANELVRVD</sequence>
<feature type="domain" description="THAP4-like heme-binding" evidence="1">
    <location>
        <begin position="7"/>
        <end position="185"/>
    </location>
</feature>
<evidence type="ECO:0000259" key="1">
    <source>
        <dbReference type="Pfam" id="PF08768"/>
    </source>
</evidence>
<dbReference type="EMBL" id="DROM01000274">
    <property type="protein sequence ID" value="HHH13475.1"/>
    <property type="molecule type" value="Genomic_DNA"/>
</dbReference>
<proteinExistence type="predicted"/>
<dbReference type="AlphaFoldDB" id="A0A7C5IZA4"/>
<dbReference type="SUPFAM" id="SSF50814">
    <property type="entry name" value="Lipocalins"/>
    <property type="match status" value="1"/>
</dbReference>
<evidence type="ECO:0000313" key="2">
    <source>
        <dbReference type="EMBL" id="HHH13475.1"/>
    </source>
</evidence>
<comment type="caution">
    <text evidence="2">The sequence shown here is derived from an EMBL/GenBank/DDBJ whole genome shotgun (WGS) entry which is preliminary data.</text>
</comment>
<dbReference type="Gene3D" id="2.40.128.20">
    <property type="match status" value="1"/>
</dbReference>
<dbReference type="Pfam" id="PF08768">
    <property type="entry name" value="THAP4_heme-bd"/>
    <property type="match status" value="1"/>
</dbReference>
<reference evidence="2" key="1">
    <citation type="journal article" date="2020" name="mSystems">
        <title>Genome- and Community-Level Interaction Insights into Carbon Utilization and Element Cycling Functions of Hydrothermarchaeota in Hydrothermal Sediment.</title>
        <authorList>
            <person name="Zhou Z."/>
            <person name="Liu Y."/>
            <person name="Xu W."/>
            <person name="Pan J."/>
            <person name="Luo Z.H."/>
            <person name="Li M."/>
        </authorList>
    </citation>
    <scope>NUCLEOTIDE SEQUENCE [LARGE SCALE GENOMIC DNA]</scope>
    <source>
        <strain evidence="2">HyVt-535</strain>
    </source>
</reference>